<dbReference type="CDD" id="cd03788">
    <property type="entry name" value="GT20_TPS"/>
    <property type="match status" value="1"/>
</dbReference>
<organism evidence="3 4">
    <name type="scientific">Candidatus Solincola sediminis</name>
    <dbReference type="NCBI Taxonomy" id="1797199"/>
    <lineage>
        <taxon>Bacteria</taxon>
        <taxon>Bacillati</taxon>
        <taxon>Actinomycetota</taxon>
        <taxon>Candidatus Geothermincolia</taxon>
        <taxon>Candidatus Geothermincolales</taxon>
        <taxon>Candidatus Geothermincolaceae</taxon>
        <taxon>Candidatus Solincola</taxon>
    </lineage>
</organism>
<dbReference type="EMBL" id="MELK01000030">
    <property type="protein sequence ID" value="OFW57715.1"/>
    <property type="molecule type" value="Genomic_DNA"/>
</dbReference>
<proteinExistence type="inferred from homology"/>
<comment type="caution">
    <text evidence="3">The sequence shown here is derived from an EMBL/GenBank/DDBJ whole genome shotgun (WGS) entry which is preliminary data.</text>
</comment>
<dbReference type="GO" id="GO:0004805">
    <property type="term" value="F:trehalose-phosphatase activity"/>
    <property type="evidence" value="ECO:0007669"/>
    <property type="project" value="TreeGrafter"/>
</dbReference>
<evidence type="ECO:0000256" key="2">
    <source>
        <dbReference type="SAM" id="MobiDB-lite"/>
    </source>
</evidence>
<dbReference type="GO" id="GO:0005992">
    <property type="term" value="P:trehalose biosynthetic process"/>
    <property type="evidence" value="ECO:0007669"/>
    <property type="project" value="InterPro"/>
</dbReference>
<accession>A0A1F2WLG3</accession>
<feature type="region of interest" description="Disordered" evidence="2">
    <location>
        <begin position="505"/>
        <end position="529"/>
    </location>
</feature>
<dbReference type="SUPFAM" id="SSF53756">
    <property type="entry name" value="UDP-Glycosyltransferase/glycogen phosphorylase"/>
    <property type="match status" value="1"/>
</dbReference>
<protein>
    <submittedName>
        <fullName evidence="3">Uncharacterized protein</fullName>
    </submittedName>
</protein>
<dbReference type="InterPro" id="IPR001830">
    <property type="entry name" value="Glyco_trans_20"/>
</dbReference>
<reference evidence="3 4" key="1">
    <citation type="journal article" date="2016" name="Nat. Commun.">
        <title>Thousands of microbial genomes shed light on interconnected biogeochemical processes in an aquifer system.</title>
        <authorList>
            <person name="Anantharaman K."/>
            <person name="Brown C.T."/>
            <person name="Hug L.A."/>
            <person name="Sharon I."/>
            <person name="Castelle C.J."/>
            <person name="Probst A.J."/>
            <person name="Thomas B.C."/>
            <person name="Singh A."/>
            <person name="Wilkins M.J."/>
            <person name="Karaoz U."/>
            <person name="Brodie E.L."/>
            <person name="Williams K.H."/>
            <person name="Hubbard S.S."/>
            <person name="Banfield J.F."/>
        </authorList>
    </citation>
    <scope>NUCLEOTIDE SEQUENCE [LARGE SCALE GENOMIC DNA]</scope>
</reference>
<sequence>MELEDMDIEAITPRQVRQYLKDKFVVVASNRGPVEFRTAADGSIRPHRGAGGVVTAMSTALVATDAVWISTAKTPEDIDMARKAPGHRLGMPIDKPQYWVRYIAPEEEDFEQYYNVISNSILWPLQHYLFDVIHNTIIDDCVHRAWSKGYRKVNQLFAEEILREIKATDKKPLIFLQDYHLYLCAQYIRRRRPDVLIHHFTHSPWTQPDYLRFLPQGIRKELLQGMLANDVLGFHTPHYANNFLQCCREDEAVRVAVDSKRRVVRFEGREIFVKHYPISIDHDALQKVSQRADVTRDRETLRALTGDRKLLVRVDRLELSKNVLRGLSAYECFLRQHPEWHNKVIFANLLYPSREGLLEYRDYRKQVEQKAAALNREFSTNDWEPVHLDISDDYPRSVAALMEFDALLVNPVADGMNLVAKEGAILNTRDGLIMLSITAGAYQEMRGSVLAINPLDIEETAQAILKSLETSGRKRKRMAKSAVEVVEANTSFKWFLQQMRALRRVEKQREQEQREPADISVTPRYESFE</sequence>
<gene>
    <name evidence="3" type="ORF">A2Y75_08215</name>
</gene>
<evidence type="ECO:0000256" key="1">
    <source>
        <dbReference type="ARBA" id="ARBA00008799"/>
    </source>
</evidence>
<dbReference type="PANTHER" id="PTHR10788:SF106">
    <property type="entry name" value="BCDNA.GH08860"/>
    <property type="match status" value="1"/>
</dbReference>
<evidence type="ECO:0000313" key="3">
    <source>
        <dbReference type="EMBL" id="OFW57715.1"/>
    </source>
</evidence>
<dbReference type="AlphaFoldDB" id="A0A1F2WLG3"/>
<feature type="compositionally biased region" description="Basic and acidic residues" evidence="2">
    <location>
        <begin position="505"/>
        <end position="517"/>
    </location>
</feature>
<dbReference type="PANTHER" id="PTHR10788">
    <property type="entry name" value="TREHALOSE-6-PHOSPHATE SYNTHASE"/>
    <property type="match status" value="1"/>
</dbReference>
<dbReference type="GO" id="GO:0005829">
    <property type="term" value="C:cytosol"/>
    <property type="evidence" value="ECO:0007669"/>
    <property type="project" value="TreeGrafter"/>
</dbReference>
<comment type="similarity">
    <text evidence="1">Belongs to the glycosyltransferase 20 family.</text>
</comment>
<dbReference type="Pfam" id="PF00982">
    <property type="entry name" value="Glyco_transf_20"/>
    <property type="match status" value="1"/>
</dbReference>
<dbReference type="GO" id="GO:0003825">
    <property type="term" value="F:alpha,alpha-trehalose-phosphate synthase (UDP-forming) activity"/>
    <property type="evidence" value="ECO:0007669"/>
    <property type="project" value="TreeGrafter"/>
</dbReference>
<dbReference type="Proteomes" id="UP000177876">
    <property type="component" value="Unassembled WGS sequence"/>
</dbReference>
<name>A0A1F2WLG3_9ACTN</name>
<dbReference type="STRING" id="1797197.A2Y75_08215"/>
<evidence type="ECO:0000313" key="4">
    <source>
        <dbReference type="Proteomes" id="UP000177876"/>
    </source>
</evidence>
<dbReference type="Gene3D" id="3.40.50.2000">
    <property type="entry name" value="Glycogen Phosphorylase B"/>
    <property type="match status" value="2"/>
</dbReference>